<evidence type="ECO:0000256" key="5">
    <source>
        <dbReference type="ARBA" id="ARBA00022692"/>
    </source>
</evidence>
<evidence type="ECO:0008006" key="11">
    <source>
        <dbReference type="Google" id="ProtNLM"/>
    </source>
</evidence>
<dbReference type="PANTHER" id="PTHR30472">
    <property type="entry name" value="FERRIC ENTEROBACTIN TRANSPORT SYSTEM PERMEASE PROTEIN"/>
    <property type="match status" value="1"/>
</dbReference>
<evidence type="ECO:0000256" key="7">
    <source>
        <dbReference type="ARBA" id="ARBA00023136"/>
    </source>
</evidence>
<evidence type="ECO:0000256" key="2">
    <source>
        <dbReference type="ARBA" id="ARBA00007935"/>
    </source>
</evidence>
<dbReference type="SUPFAM" id="SSF81345">
    <property type="entry name" value="ABC transporter involved in vitamin B12 uptake, BtuC"/>
    <property type="match status" value="1"/>
</dbReference>
<evidence type="ECO:0000256" key="6">
    <source>
        <dbReference type="ARBA" id="ARBA00022989"/>
    </source>
</evidence>
<dbReference type="GO" id="GO:0005886">
    <property type="term" value="C:plasma membrane"/>
    <property type="evidence" value="ECO:0007669"/>
    <property type="project" value="UniProtKB-SubCell"/>
</dbReference>
<feature type="transmembrane region" description="Helical" evidence="8">
    <location>
        <begin position="131"/>
        <end position="151"/>
    </location>
</feature>
<dbReference type="Gene3D" id="1.10.3470.10">
    <property type="entry name" value="ABC transporter involved in vitamin B12 uptake, BtuC"/>
    <property type="match status" value="1"/>
</dbReference>
<keyword evidence="7 8" id="KW-0472">Membrane</keyword>
<evidence type="ECO:0000256" key="4">
    <source>
        <dbReference type="ARBA" id="ARBA00022475"/>
    </source>
</evidence>
<reference evidence="9 10" key="1">
    <citation type="submission" date="2018-09" db="EMBL/GenBank/DDBJ databases">
        <title>YIM 75507 draft genome.</title>
        <authorList>
            <person name="Tang S."/>
            <person name="Feng Y."/>
        </authorList>
    </citation>
    <scope>NUCLEOTIDE SEQUENCE [LARGE SCALE GENOMIC DNA]</scope>
    <source>
        <strain evidence="9 10">YIM 75507</strain>
    </source>
</reference>
<dbReference type="CDD" id="cd06550">
    <property type="entry name" value="TM_ABC_iron-siderophores_like"/>
    <property type="match status" value="1"/>
</dbReference>
<dbReference type="RefSeq" id="WP_119925861.1">
    <property type="nucleotide sequence ID" value="NZ_QZEY01000002.1"/>
</dbReference>
<comment type="caution">
    <text evidence="9">The sequence shown here is derived from an EMBL/GenBank/DDBJ whole genome shotgun (WGS) entry which is preliminary data.</text>
</comment>
<feature type="transmembrane region" description="Helical" evidence="8">
    <location>
        <begin position="317"/>
        <end position="337"/>
    </location>
</feature>
<dbReference type="InterPro" id="IPR000522">
    <property type="entry name" value="ABC_transptr_permease_BtuC"/>
</dbReference>
<dbReference type="Proteomes" id="UP000265768">
    <property type="component" value="Unassembled WGS sequence"/>
</dbReference>
<dbReference type="AlphaFoldDB" id="A0A3A4B147"/>
<dbReference type="GO" id="GO:0022857">
    <property type="term" value="F:transmembrane transporter activity"/>
    <property type="evidence" value="ECO:0007669"/>
    <property type="project" value="InterPro"/>
</dbReference>
<evidence type="ECO:0000256" key="3">
    <source>
        <dbReference type="ARBA" id="ARBA00022448"/>
    </source>
</evidence>
<keyword evidence="3" id="KW-0813">Transport</keyword>
<protein>
    <recommendedName>
        <fullName evidence="11">Iron complex transport system permease protein</fullName>
    </recommendedName>
</protein>
<evidence type="ECO:0000256" key="8">
    <source>
        <dbReference type="SAM" id="Phobius"/>
    </source>
</evidence>
<comment type="similarity">
    <text evidence="2">Belongs to the binding-protein-dependent transport system permease family. FecCD subfamily.</text>
</comment>
<dbReference type="EMBL" id="QZEY01000002">
    <property type="protein sequence ID" value="RJL34559.1"/>
    <property type="molecule type" value="Genomic_DNA"/>
</dbReference>
<feature type="transmembrane region" description="Helical" evidence="8">
    <location>
        <begin position="106"/>
        <end position="124"/>
    </location>
</feature>
<dbReference type="Pfam" id="PF01032">
    <property type="entry name" value="FecCD"/>
    <property type="match status" value="1"/>
</dbReference>
<comment type="subcellular location">
    <subcellularLocation>
        <location evidence="1">Cell membrane</location>
        <topology evidence="1">Multi-pass membrane protein</topology>
    </subcellularLocation>
</comment>
<keyword evidence="5 8" id="KW-0812">Transmembrane</keyword>
<gene>
    <name evidence="9" type="ORF">D5H75_09145</name>
</gene>
<dbReference type="OrthoDB" id="4455417at2"/>
<sequence length="346" mass="35251">MTTLPVRHLRRGRLSLRIRPRAVAVGLLLLAAALAVGAVAIGTGTAITVQDVLLTLAGKGTPQSAYVVYELRAPRVLVALLVGAALGTSGAIFQGLSRNPLGSPDVIGFNQGAATGAVVVLLVLRSGSDTVSVGAMVFGMATALVVYLLAYKGGVQGYRLVLVGIGVSAMLEAVTAYLLVRADLYESQAAKTWLIGSLSGSEWGHVGPLALAVAVLLPAAFLLARPLGLLELGDDTANGLGLPVERTRLALVAVAVALSGVSVASAGPILFVALAAPQLAKRLTRAPGPGVVPAAFMGALLLVTADFAAQRLPTPGQLPVGVLTGSLGGLYLGWLMAREWRARARA</sequence>
<dbReference type="PANTHER" id="PTHR30472:SF24">
    <property type="entry name" value="FERRIC ENTEROBACTIN TRANSPORT SYSTEM PERMEASE PROTEIN FEPG"/>
    <property type="match status" value="1"/>
</dbReference>
<feature type="transmembrane region" description="Helical" evidence="8">
    <location>
        <begin position="52"/>
        <end position="69"/>
    </location>
</feature>
<feature type="transmembrane region" description="Helical" evidence="8">
    <location>
        <begin position="249"/>
        <end position="274"/>
    </location>
</feature>
<keyword evidence="6 8" id="KW-1133">Transmembrane helix</keyword>
<feature type="transmembrane region" description="Helical" evidence="8">
    <location>
        <begin position="286"/>
        <end position="305"/>
    </location>
</feature>
<proteinExistence type="inferred from homology"/>
<feature type="transmembrane region" description="Helical" evidence="8">
    <location>
        <begin position="157"/>
        <end position="180"/>
    </location>
</feature>
<accession>A0A3A4B147</accession>
<evidence type="ECO:0000313" key="9">
    <source>
        <dbReference type="EMBL" id="RJL34559.1"/>
    </source>
</evidence>
<dbReference type="InterPro" id="IPR037294">
    <property type="entry name" value="ABC_BtuC-like"/>
</dbReference>
<keyword evidence="4" id="KW-1003">Cell membrane</keyword>
<name>A0A3A4B147_9ACTN</name>
<keyword evidence="10" id="KW-1185">Reference proteome</keyword>
<evidence type="ECO:0000256" key="1">
    <source>
        <dbReference type="ARBA" id="ARBA00004651"/>
    </source>
</evidence>
<dbReference type="GO" id="GO:0033214">
    <property type="term" value="P:siderophore-iron import into cell"/>
    <property type="evidence" value="ECO:0007669"/>
    <property type="project" value="TreeGrafter"/>
</dbReference>
<feature type="transmembrane region" description="Helical" evidence="8">
    <location>
        <begin position="209"/>
        <end position="229"/>
    </location>
</feature>
<evidence type="ECO:0000313" key="10">
    <source>
        <dbReference type="Proteomes" id="UP000265768"/>
    </source>
</evidence>
<organism evidence="9 10">
    <name type="scientific">Bailinhaonella thermotolerans</name>
    <dbReference type="NCBI Taxonomy" id="1070861"/>
    <lineage>
        <taxon>Bacteria</taxon>
        <taxon>Bacillati</taxon>
        <taxon>Actinomycetota</taxon>
        <taxon>Actinomycetes</taxon>
        <taxon>Streptosporangiales</taxon>
        <taxon>Streptosporangiaceae</taxon>
        <taxon>Bailinhaonella</taxon>
    </lineage>
</organism>
<feature type="transmembrane region" description="Helical" evidence="8">
    <location>
        <begin position="76"/>
        <end position="94"/>
    </location>
</feature>